<protein>
    <submittedName>
        <fullName evidence="1">Uncharacterized protein</fullName>
    </submittedName>
</protein>
<evidence type="ECO:0000313" key="1">
    <source>
        <dbReference type="EMBL" id="PWN23144.1"/>
    </source>
</evidence>
<organism evidence="1 2">
    <name type="scientific">Pseudomicrostroma glucosiphilum</name>
    <dbReference type="NCBI Taxonomy" id="1684307"/>
    <lineage>
        <taxon>Eukaryota</taxon>
        <taxon>Fungi</taxon>
        <taxon>Dikarya</taxon>
        <taxon>Basidiomycota</taxon>
        <taxon>Ustilaginomycotina</taxon>
        <taxon>Exobasidiomycetes</taxon>
        <taxon>Microstromatales</taxon>
        <taxon>Microstromatales incertae sedis</taxon>
        <taxon>Pseudomicrostroma</taxon>
    </lineage>
</organism>
<keyword evidence="2" id="KW-1185">Reference proteome</keyword>
<sequence length="60" mass="6170">MRGLANLALPPCSPPSLPLACPAPPLHGLRGGCRVPFPPLPAPTWLTAATREPPISPLQG</sequence>
<dbReference type="AlphaFoldDB" id="A0A316UE50"/>
<evidence type="ECO:0000313" key="2">
    <source>
        <dbReference type="Proteomes" id="UP000245942"/>
    </source>
</evidence>
<dbReference type="RefSeq" id="XP_025350304.1">
    <property type="nucleotide sequence ID" value="XM_025491724.1"/>
</dbReference>
<dbReference type="EMBL" id="KZ819322">
    <property type="protein sequence ID" value="PWN23144.1"/>
    <property type="molecule type" value="Genomic_DNA"/>
</dbReference>
<dbReference type="GeneID" id="37013458"/>
<dbReference type="Proteomes" id="UP000245942">
    <property type="component" value="Unassembled WGS sequence"/>
</dbReference>
<reference evidence="1 2" key="1">
    <citation type="journal article" date="2018" name="Mol. Biol. Evol.">
        <title>Broad Genomic Sampling Reveals a Smut Pathogenic Ancestry of the Fungal Clade Ustilaginomycotina.</title>
        <authorList>
            <person name="Kijpornyongpan T."/>
            <person name="Mondo S.J."/>
            <person name="Barry K."/>
            <person name="Sandor L."/>
            <person name="Lee J."/>
            <person name="Lipzen A."/>
            <person name="Pangilinan J."/>
            <person name="LaButti K."/>
            <person name="Hainaut M."/>
            <person name="Henrissat B."/>
            <person name="Grigoriev I.V."/>
            <person name="Spatafora J.W."/>
            <person name="Aime M.C."/>
        </authorList>
    </citation>
    <scope>NUCLEOTIDE SEQUENCE [LARGE SCALE GENOMIC DNA]</scope>
    <source>
        <strain evidence="1 2">MCA 4718</strain>
    </source>
</reference>
<name>A0A316UE50_9BASI</name>
<accession>A0A316UE50</accession>
<gene>
    <name evidence="1" type="ORF">BCV69DRAFT_280760</name>
</gene>
<proteinExistence type="predicted"/>